<feature type="non-terminal residue" evidence="1">
    <location>
        <position position="48"/>
    </location>
</feature>
<proteinExistence type="predicted"/>
<dbReference type="Proteomes" id="UP000234681">
    <property type="component" value="Chromosome 1"/>
</dbReference>
<reference evidence="2" key="1">
    <citation type="submission" date="2005-09" db="EMBL/GenBank/DDBJ databases">
        <authorList>
            <person name="Mural R.J."/>
            <person name="Li P.W."/>
            <person name="Adams M.D."/>
            <person name="Amanatides P.G."/>
            <person name="Baden-Tillson H."/>
            <person name="Barnstead M."/>
            <person name="Chin S.H."/>
            <person name="Dew I."/>
            <person name="Evans C.A."/>
            <person name="Ferriera S."/>
            <person name="Flanigan M."/>
            <person name="Fosler C."/>
            <person name="Glodek A."/>
            <person name="Gu Z."/>
            <person name="Holt R.A."/>
            <person name="Jennings D."/>
            <person name="Kraft C.L."/>
            <person name="Lu F."/>
            <person name="Nguyen T."/>
            <person name="Nusskern D.R."/>
            <person name="Pfannkoch C.M."/>
            <person name="Sitter C."/>
            <person name="Sutton G.G."/>
            <person name="Venter J.C."/>
            <person name="Wang Z."/>
            <person name="Woodage T."/>
            <person name="Zheng X.H."/>
            <person name="Zhong F."/>
        </authorList>
    </citation>
    <scope>NUCLEOTIDE SEQUENCE [LARGE SCALE GENOMIC DNA]</scope>
    <source>
        <strain>BN</strain>
        <strain evidence="2">Sprague-Dawley</strain>
    </source>
</reference>
<dbReference type="EMBL" id="CH473953">
    <property type="protein sequence ID" value="EDM12355.1"/>
    <property type="molecule type" value="Genomic_DNA"/>
</dbReference>
<organism evidence="1 2">
    <name type="scientific">Rattus norvegicus</name>
    <name type="common">Rat</name>
    <dbReference type="NCBI Taxonomy" id="10116"/>
    <lineage>
        <taxon>Eukaryota</taxon>
        <taxon>Metazoa</taxon>
        <taxon>Chordata</taxon>
        <taxon>Craniata</taxon>
        <taxon>Vertebrata</taxon>
        <taxon>Euteleostomi</taxon>
        <taxon>Mammalia</taxon>
        <taxon>Eutheria</taxon>
        <taxon>Euarchontoglires</taxon>
        <taxon>Glires</taxon>
        <taxon>Rodentia</taxon>
        <taxon>Myomorpha</taxon>
        <taxon>Muroidea</taxon>
        <taxon>Muridae</taxon>
        <taxon>Murinae</taxon>
        <taxon>Rattus</taxon>
    </lineage>
</organism>
<protein>
    <submittedName>
        <fullName evidence="1">Similar to L-CaBP2 (Predicted), isoform CRA_b</fullName>
    </submittedName>
</protein>
<evidence type="ECO:0000313" key="2">
    <source>
        <dbReference type="Proteomes" id="UP000234681"/>
    </source>
</evidence>
<name>A6HYS6_RAT</name>
<evidence type="ECO:0000313" key="1">
    <source>
        <dbReference type="EMBL" id="EDM12355.1"/>
    </source>
</evidence>
<sequence length="48" mass="5169">MFFEGHCVQDCASPPHTLPGHSVLACHHPIFCPGSVAIKQLPACIFHS</sequence>
<dbReference type="AlphaFoldDB" id="A6HYS6"/>
<accession>A6HYS6</accession>
<gene>
    <name evidence="1" type="primary">RGD1563670_predicted</name>
    <name evidence="1" type="ORF">rCG_47841</name>
</gene>